<feature type="compositionally biased region" description="Gly residues" evidence="8">
    <location>
        <begin position="1533"/>
        <end position="1542"/>
    </location>
</feature>
<organism evidence="11 12">
    <name type="scientific">Puccinia triticina</name>
    <dbReference type="NCBI Taxonomy" id="208348"/>
    <lineage>
        <taxon>Eukaryota</taxon>
        <taxon>Fungi</taxon>
        <taxon>Dikarya</taxon>
        <taxon>Basidiomycota</taxon>
        <taxon>Pucciniomycotina</taxon>
        <taxon>Pucciniomycetes</taxon>
        <taxon>Pucciniales</taxon>
        <taxon>Pucciniaceae</taxon>
        <taxon>Puccinia</taxon>
    </lineage>
</organism>
<keyword evidence="6" id="KW-0472">Membrane</keyword>
<dbReference type="EMBL" id="CP110422">
    <property type="protein sequence ID" value="WAQ82595.1"/>
    <property type="molecule type" value="Genomic_DNA"/>
</dbReference>
<feature type="compositionally biased region" description="Polar residues" evidence="8">
    <location>
        <begin position="1446"/>
        <end position="1455"/>
    </location>
</feature>
<feature type="region of interest" description="Disordered" evidence="8">
    <location>
        <begin position="1157"/>
        <end position="1181"/>
    </location>
</feature>
<dbReference type="Proteomes" id="UP001164743">
    <property type="component" value="Chromosome 2A"/>
</dbReference>
<keyword evidence="6" id="KW-0926">Vacuole</keyword>
<feature type="compositionally biased region" description="Polar residues" evidence="8">
    <location>
        <begin position="1385"/>
        <end position="1401"/>
    </location>
</feature>
<dbReference type="Pfam" id="PF10377">
    <property type="entry name" value="ATG11"/>
    <property type="match status" value="1"/>
</dbReference>
<feature type="compositionally biased region" description="Low complexity" evidence="8">
    <location>
        <begin position="1570"/>
        <end position="1579"/>
    </location>
</feature>
<feature type="region of interest" description="Disordered" evidence="8">
    <location>
        <begin position="231"/>
        <end position="251"/>
    </location>
</feature>
<feature type="compositionally biased region" description="Polar residues" evidence="8">
    <location>
        <begin position="904"/>
        <end position="944"/>
    </location>
</feature>
<dbReference type="GeneID" id="77807877"/>
<feature type="region of interest" description="Disordered" evidence="8">
    <location>
        <begin position="1520"/>
        <end position="1599"/>
    </location>
</feature>
<dbReference type="Pfam" id="PF04108">
    <property type="entry name" value="ATG17_like"/>
    <property type="match status" value="1"/>
</dbReference>
<dbReference type="InterPro" id="IPR045326">
    <property type="entry name" value="ATG17-like_dom"/>
</dbReference>
<evidence type="ECO:0000256" key="1">
    <source>
        <dbReference type="ARBA" id="ARBA00009729"/>
    </source>
</evidence>
<feature type="region of interest" description="Disordered" evidence="8">
    <location>
        <begin position="1322"/>
        <end position="1495"/>
    </location>
</feature>
<name>A0ABY7CFI0_9BASI</name>
<comment type="similarity">
    <text evidence="1 6">Belongs to the ATG11 family.</text>
</comment>
<dbReference type="PANTHER" id="PTHR13222:SF1">
    <property type="entry name" value="RB1-INDUCIBLE COILED-COIL PROTEIN 1"/>
    <property type="match status" value="1"/>
</dbReference>
<evidence type="ECO:0000256" key="7">
    <source>
        <dbReference type="SAM" id="Coils"/>
    </source>
</evidence>
<evidence type="ECO:0000259" key="10">
    <source>
        <dbReference type="Pfam" id="PF10377"/>
    </source>
</evidence>
<proteinExistence type="inferred from homology"/>
<accession>A0ABY7CFI0</accession>
<evidence type="ECO:0000256" key="4">
    <source>
        <dbReference type="ARBA" id="ARBA00023006"/>
    </source>
</evidence>
<reference evidence="11" key="1">
    <citation type="submission" date="2022-10" db="EMBL/GenBank/DDBJ databases">
        <title>Puccinia triticina Genome sequencing and assembly.</title>
        <authorList>
            <person name="Li C."/>
        </authorList>
    </citation>
    <scope>NUCLEOTIDE SEQUENCE</scope>
    <source>
        <strain evidence="11">Pt15</strain>
    </source>
</reference>
<feature type="domain" description="Autophagy protein ATG17-like" evidence="9">
    <location>
        <begin position="133"/>
        <end position="480"/>
    </location>
</feature>
<keyword evidence="2 6" id="KW-0813">Transport</keyword>
<comment type="function">
    <text evidence="6">Involved in cytoplasm to vacuole transport (Cvt), pexophagy, mitophagy and nucleophagy. Recruits mitochondria for their selective degradation via autophagy (mitophagy) during starvation. Works as scaffold proteins that recruit ATG proteins to the pre-autophagosome (PAS), the site of vesicle/autophagosome formation. Required for the Cvt vesicles completion.</text>
</comment>
<feature type="compositionally biased region" description="Low complexity" evidence="8">
    <location>
        <begin position="1520"/>
        <end position="1532"/>
    </location>
</feature>
<feature type="compositionally biased region" description="Low complexity" evidence="8">
    <location>
        <begin position="1479"/>
        <end position="1495"/>
    </location>
</feature>
<feature type="compositionally biased region" description="Low complexity" evidence="8">
    <location>
        <begin position="1158"/>
        <end position="1176"/>
    </location>
</feature>
<keyword evidence="3 6" id="KW-0653">Protein transport</keyword>
<evidence type="ECO:0000313" key="12">
    <source>
        <dbReference type="Proteomes" id="UP001164743"/>
    </source>
</evidence>
<keyword evidence="5 7" id="KW-0175">Coiled coil</keyword>
<sequence length="1625" mass="176361">MRLIRAHDGVAFDFSQQHLDTIDCLAAFFQLIADTIQIDPSQIILMNPLGSQLTQNLLNAIIQQQPKTTENHSEIDIETQTNDTLLYAFDRQFLSADPSEALAALACQPDHLLQPKPSPLDPDNPSHLAPDQLERLALDYHRVGATHLRTSLLLLTHVRAQKAALQVALNNLDKCREPPKGALEAYQTFAQPLVQDYGQLLQAFGPSFALAKRVKIHPALLPTNALLKSHSAASHPGGGGGGSTSSSTTTTTTTGIMKVKYMGDYVMEDKILQIRDKCLKVYDDFGTRFEMIRARSAEVNEGAAKLRDELNGGDCDLEDLYELEKDADEGFRRIEDLTAQITHMVRQGDPIDSVIDSFAELIVLDDDSRERIHCLIERKNFWLHYLVGGLNQISRLQSIIPSIGIELQALNTDLKTRTDPFRYLARLKDFVTAYASTVVEVVRRREYARHLADYASALNNLVSKLANDERRRRGVYHSEYAGKLPFAVDGLDDKSVPTIEFEIRYIGGGGAILPKSRDTTGKPASITGADLPPLTRADVDELVAGLQNIEESSHTDSFSPQVPAREVRLLVEKQFSRLEAMENAFALAVEKFVMSESESCIAGQPADAEEVSQLKTRVAELEAAQENLTERLRVESTAAITASRKAQQETQIQIRKTEDLKLQLLSVKEEARHEKERLTQDQQPLITELANASGTIERLNERIGQLEDELKARTKSLQDTERQVTSARATADDATRELHDLEARHRDHVSDHEIVLNRLQQSRDRCTELERALTESQSRNQTLSGQVEEQTQLIARRSTEAQELREHMEKEISELKARLEDEKQQNCNLQNKVTQQEIEMAHITQQSKLLAEAHTAAESRWKEETTASTSCLENHCLKAVQALKSYQQVHRTVKNKIVNMPRPGSSQKTAVTNGSSTAPAQAQQTGGEAGSSDNSAGVDSGSNSAKEEQELPSPLSPEFEALLQSLLQFDHESMVDVVQQKLDQLSGSIRKWMKDCKGYRERASRSQELAQIKITFRESVSILLYTQISPSSSSKLILSCHSFAKGDLALFLPTRNPSAQVWAAFNVSFPHYFLKTSEVVAPIIKSREWLVARILSLTENMVDPKEPETNPFQLPSGTRYFMLEVEPWSVEKTSRRMAQSMIGGDSPARPRIQNQMRSTTLPSSQTAAQASPSALSKRASFAVEADSSARVEETKVSGPAEPAQASSDLLLESTLEIPANTSNLDLNQSEYTVIDRASYPVAPDPSSSDSPFRTSLSSSILPIRAGPSGLSLSLKSYHKSPLGPTRPSGDSRVLQPLAEAEGAPEFKPSESARPAFLASLSLAGSSSSSPNTRLKPSSGFQPPSKPRSRPVPKAPGASRSSSRAPSIASSSANLNPAVKALLMSGSPSSKGPSTVSTTFTSMEKGPGSSHHPSRSSSGTAGEPDLPQQHYQQHVVGLAQIIKPRSSAGSPGTMSSVIELARRRLSFSSPSSVPTPAPPANGSQNNSLGSSSGSALLINHSPRAASTLPAIESAHSPAALGSSALLGSPLSSGPSGGGGGLTGSGFFSVWRRRKESSPTALPPHSAPPPSISTTTSSTAPLPTPAGHQAHHLQAVHSPSAAASASGSSFVAASDLLKRFSAGGPGP</sequence>
<dbReference type="InterPro" id="IPR019460">
    <property type="entry name" value="Atg11_C"/>
</dbReference>
<comment type="subcellular location">
    <subcellularLocation>
        <location evidence="6">Preautophagosomal structure membrane</location>
        <topology evidence="6">Peripheral membrane protein</topology>
    </subcellularLocation>
    <subcellularLocation>
        <location evidence="6">Vacuole membrane</location>
        <topology evidence="6">Peripheral membrane protein</topology>
    </subcellularLocation>
    <text evidence="6">During pexophagy, accumulates in the vacuolar membrane region, where the peroxisomes contact the vacuole.</text>
</comment>
<keyword evidence="4 6" id="KW-0072">Autophagy</keyword>
<protein>
    <recommendedName>
        <fullName evidence="6">Autophagy-related protein 11</fullName>
    </recommendedName>
</protein>
<feature type="compositionally biased region" description="Pro residues" evidence="8">
    <location>
        <begin position="1559"/>
        <end position="1569"/>
    </location>
</feature>
<feature type="compositionally biased region" description="Low complexity" evidence="8">
    <location>
        <begin position="1405"/>
        <end position="1418"/>
    </location>
</feature>
<evidence type="ECO:0000256" key="3">
    <source>
        <dbReference type="ARBA" id="ARBA00022927"/>
    </source>
</evidence>
<evidence type="ECO:0000313" key="11">
    <source>
        <dbReference type="EMBL" id="WAQ82595.1"/>
    </source>
</evidence>
<dbReference type="InterPro" id="IPR040040">
    <property type="entry name" value="ATG11"/>
</dbReference>
<keyword evidence="12" id="KW-1185">Reference proteome</keyword>
<feature type="coiled-coil region" evidence="7">
    <location>
        <begin position="661"/>
        <end position="832"/>
    </location>
</feature>
<feature type="compositionally biased region" description="Low complexity" evidence="8">
    <location>
        <begin position="1354"/>
        <end position="1372"/>
    </location>
</feature>
<evidence type="ECO:0000256" key="8">
    <source>
        <dbReference type="SAM" id="MobiDB-lite"/>
    </source>
</evidence>
<feature type="domain" description="Autophagy-related protein 11 C-terminal" evidence="10">
    <location>
        <begin position="1037"/>
        <end position="1126"/>
    </location>
</feature>
<evidence type="ECO:0000256" key="6">
    <source>
        <dbReference type="RuleBase" id="RU367075"/>
    </source>
</evidence>
<feature type="region of interest" description="Disordered" evidence="8">
    <location>
        <begin position="1186"/>
        <end position="1205"/>
    </location>
</feature>
<dbReference type="RefSeq" id="XP_053018150.1">
    <property type="nucleotide sequence ID" value="XM_053166982.1"/>
</dbReference>
<evidence type="ECO:0000259" key="9">
    <source>
        <dbReference type="Pfam" id="PF04108"/>
    </source>
</evidence>
<evidence type="ECO:0000256" key="2">
    <source>
        <dbReference type="ARBA" id="ARBA00022448"/>
    </source>
</evidence>
<dbReference type="PANTHER" id="PTHR13222">
    <property type="entry name" value="RB1-INDUCIBLE COILED-COIL"/>
    <property type="match status" value="1"/>
</dbReference>
<evidence type="ECO:0000256" key="5">
    <source>
        <dbReference type="ARBA" id="ARBA00023054"/>
    </source>
</evidence>
<gene>
    <name evidence="11" type="ORF">PtA15_2A912</name>
</gene>
<comment type="subunit">
    <text evidence="6">Homodimer.</text>
</comment>
<feature type="compositionally biased region" description="Polar residues" evidence="8">
    <location>
        <begin position="1330"/>
        <end position="1341"/>
    </location>
</feature>
<feature type="region of interest" description="Disordered" evidence="8">
    <location>
        <begin position="894"/>
        <end position="954"/>
    </location>
</feature>